<dbReference type="OrthoDB" id="70224at2759"/>
<evidence type="ECO:0000313" key="1">
    <source>
        <dbReference type="EMBL" id="PYH35890.1"/>
    </source>
</evidence>
<name>A0A318YVD3_ASPNB</name>
<accession>A0A318YVD3</accession>
<protein>
    <recommendedName>
        <fullName evidence="3">DNA/pantothenate metabolism flavoprotein C-terminal domain-containing protein</fullName>
    </recommendedName>
</protein>
<sequence length="69" mass="7419">MTSAPTPEMTPAEAESVYFNNYPPPKALPKHEALARAFVDYHAQANRRLVLVTSGGTTVPLGSWDGSCT</sequence>
<evidence type="ECO:0000313" key="2">
    <source>
        <dbReference type="Proteomes" id="UP000247647"/>
    </source>
</evidence>
<evidence type="ECO:0008006" key="3">
    <source>
        <dbReference type="Google" id="ProtNLM"/>
    </source>
</evidence>
<dbReference type="RefSeq" id="XP_025481368.1">
    <property type="nucleotide sequence ID" value="XM_025623053.1"/>
</dbReference>
<dbReference type="AlphaFoldDB" id="A0A318YVD3"/>
<dbReference type="GeneID" id="37125509"/>
<reference evidence="1" key="1">
    <citation type="submission" date="2016-12" db="EMBL/GenBank/DDBJ databases">
        <title>The genomes of Aspergillus section Nigri reveals drivers in fungal speciation.</title>
        <authorList>
            <consortium name="DOE Joint Genome Institute"/>
            <person name="Vesth T.C."/>
            <person name="Nybo J."/>
            <person name="Theobald S."/>
            <person name="Brandl J."/>
            <person name="Frisvad J.C."/>
            <person name="Nielsen K.F."/>
            <person name="Lyhne E.K."/>
            <person name="Kogle M.E."/>
            <person name="Kuo A."/>
            <person name="Riley R."/>
            <person name="Clum A."/>
            <person name="Nolan M."/>
            <person name="Lipzen A."/>
            <person name="Salamov A."/>
            <person name="Henrissat B."/>
            <person name="Wiebenga A."/>
            <person name="De Vries R.P."/>
            <person name="Grigoriev I.V."/>
            <person name="Mortensen U.H."/>
            <person name="Andersen M.R."/>
            <person name="Baker S.E."/>
        </authorList>
    </citation>
    <scope>NUCLEOTIDE SEQUENCE [LARGE SCALE GENOMIC DNA]</scope>
    <source>
        <strain evidence="1">CBS 115656</strain>
    </source>
</reference>
<gene>
    <name evidence="1" type="ORF">BO87DRAFT_375487</name>
</gene>
<proteinExistence type="predicted"/>
<keyword evidence="2" id="KW-1185">Reference proteome</keyword>
<dbReference type="EMBL" id="KZ821455">
    <property type="protein sequence ID" value="PYH35890.1"/>
    <property type="molecule type" value="Genomic_DNA"/>
</dbReference>
<dbReference type="Proteomes" id="UP000247647">
    <property type="component" value="Unassembled WGS sequence"/>
</dbReference>
<organism evidence="1 2">
    <name type="scientific">Aspergillus neoniger (strain CBS 115656)</name>
    <dbReference type="NCBI Taxonomy" id="1448310"/>
    <lineage>
        <taxon>Eukaryota</taxon>
        <taxon>Fungi</taxon>
        <taxon>Dikarya</taxon>
        <taxon>Ascomycota</taxon>
        <taxon>Pezizomycotina</taxon>
        <taxon>Eurotiomycetes</taxon>
        <taxon>Eurotiomycetidae</taxon>
        <taxon>Eurotiales</taxon>
        <taxon>Aspergillaceae</taxon>
        <taxon>Aspergillus</taxon>
        <taxon>Aspergillus subgen. Circumdati</taxon>
    </lineage>
</organism>